<sequence length="318" mass="37546">MGGLVLNEEFFHMRCCAHILNLVVNDGLRELTDSITSIHNAVRFVRSSPHRQARFKECIDFASISSRNLVFLDVPTRWNSTYIMLEATKKFQLAFDKLEFEDSSYLDYFGLAGPPTVEHWDKARDFVKFLKMFYEATKIFSSFLHVTIHIAFHQLEIISCEIEKGCMENNSNFRTRGLEMRRKYDKYWGNALNTNQFLYFGVILDPQYKFKYVDWSFNDMYKYDHQFANNLSTCVKQNLTKMYNWYVAAYEQQHKQTQSSAEQFGNCSTRGITNPIKLPCHMARRYAFKAHLKEKSYFDQKNELETYLPIGHMSCQFA</sequence>
<dbReference type="PANTHER" id="PTHR23272">
    <property type="entry name" value="BED FINGER-RELATED"/>
    <property type="match status" value="1"/>
</dbReference>
<dbReference type="EMBL" id="CM003604">
    <property type="protein sequence ID" value="KYP74090.1"/>
    <property type="molecule type" value="Genomic_DNA"/>
</dbReference>
<gene>
    <name evidence="2" type="ORF">KK1_006758</name>
</gene>
<dbReference type="InterPro" id="IPR025525">
    <property type="entry name" value="hAT-like_transposase_RNase-H"/>
</dbReference>
<proteinExistence type="predicted"/>
<dbReference type="InterPro" id="IPR012337">
    <property type="entry name" value="RNaseH-like_sf"/>
</dbReference>
<dbReference type="Gramene" id="C.cajan_06570.t">
    <property type="protein sequence ID" value="C.cajan_06570.t.cds1"/>
    <property type="gene ID" value="C.cajan_06570"/>
</dbReference>
<dbReference type="Pfam" id="PF14372">
    <property type="entry name" value="hAT-like_RNase-H"/>
    <property type="match status" value="1"/>
</dbReference>
<dbReference type="SUPFAM" id="SSF53098">
    <property type="entry name" value="Ribonuclease H-like"/>
    <property type="match status" value="1"/>
</dbReference>
<name>A0A151U475_CAJCA</name>
<dbReference type="PANTHER" id="PTHR23272:SF193">
    <property type="entry name" value="OS07G0624100 PROTEIN"/>
    <property type="match status" value="1"/>
</dbReference>
<feature type="domain" description="hAT-like transposase RNase-H fold" evidence="1">
    <location>
        <begin position="145"/>
        <end position="246"/>
    </location>
</feature>
<accession>A0A151U475</accession>
<dbReference type="Proteomes" id="UP000075243">
    <property type="component" value="Chromosome 2"/>
</dbReference>
<organism evidence="2 3">
    <name type="scientific">Cajanus cajan</name>
    <name type="common">Pigeon pea</name>
    <name type="synonym">Cajanus indicus</name>
    <dbReference type="NCBI Taxonomy" id="3821"/>
    <lineage>
        <taxon>Eukaryota</taxon>
        <taxon>Viridiplantae</taxon>
        <taxon>Streptophyta</taxon>
        <taxon>Embryophyta</taxon>
        <taxon>Tracheophyta</taxon>
        <taxon>Spermatophyta</taxon>
        <taxon>Magnoliopsida</taxon>
        <taxon>eudicotyledons</taxon>
        <taxon>Gunneridae</taxon>
        <taxon>Pentapetalae</taxon>
        <taxon>rosids</taxon>
        <taxon>fabids</taxon>
        <taxon>Fabales</taxon>
        <taxon>Fabaceae</taxon>
        <taxon>Papilionoideae</taxon>
        <taxon>50 kb inversion clade</taxon>
        <taxon>NPAAA clade</taxon>
        <taxon>indigoferoid/millettioid clade</taxon>
        <taxon>Phaseoleae</taxon>
        <taxon>Cajanus</taxon>
    </lineage>
</organism>
<reference evidence="2 3" key="1">
    <citation type="journal article" date="2012" name="Nat. Biotechnol.">
        <title>Draft genome sequence of pigeonpea (Cajanus cajan), an orphan legume crop of resource-poor farmers.</title>
        <authorList>
            <person name="Varshney R.K."/>
            <person name="Chen W."/>
            <person name="Li Y."/>
            <person name="Bharti A.K."/>
            <person name="Saxena R.K."/>
            <person name="Schlueter J.A."/>
            <person name="Donoghue M.T."/>
            <person name="Azam S."/>
            <person name="Fan G."/>
            <person name="Whaley A.M."/>
            <person name="Farmer A.D."/>
            <person name="Sheridan J."/>
            <person name="Iwata A."/>
            <person name="Tuteja R."/>
            <person name="Penmetsa R.V."/>
            <person name="Wu W."/>
            <person name="Upadhyaya H.D."/>
            <person name="Yang S.P."/>
            <person name="Shah T."/>
            <person name="Saxena K.B."/>
            <person name="Michael T."/>
            <person name="McCombie W.R."/>
            <person name="Yang B."/>
            <person name="Zhang G."/>
            <person name="Yang H."/>
            <person name="Wang J."/>
            <person name="Spillane C."/>
            <person name="Cook D.R."/>
            <person name="May G.D."/>
            <person name="Xu X."/>
            <person name="Jackson S.A."/>
        </authorList>
    </citation>
    <scope>NUCLEOTIDE SEQUENCE [LARGE SCALE GENOMIC DNA]</scope>
    <source>
        <strain evidence="3">cv. Asha</strain>
    </source>
</reference>
<dbReference type="AlphaFoldDB" id="A0A151U475"/>
<keyword evidence="3" id="KW-1185">Reference proteome</keyword>
<evidence type="ECO:0000313" key="2">
    <source>
        <dbReference type="EMBL" id="KYP74090.1"/>
    </source>
</evidence>
<evidence type="ECO:0000313" key="3">
    <source>
        <dbReference type="Proteomes" id="UP000075243"/>
    </source>
</evidence>
<dbReference type="GO" id="GO:0003677">
    <property type="term" value="F:DNA binding"/>
    <property type="evidence" value="ECO:0007669"/>
    <property type="project" value="InterPro"/>
</dbReference>
<evidence type="ECO:0000259" key="1">
    <source>
        <dbReference type="Pfam" id="PF14372"/>
    </source>
</evidence>
<protein>
    <submittedName>
        <fullName evidence="2">AC transposase</fullName>
    </submittedName>
</protein>